<organism evidence="4 5">
    <name type="scientific">Kushneria aurantia</name>
    <dbReference type="NCBI Taxonomy" id="504092"/>
    <lineage>
        <taxon>Bacteria</taxon>
        <taxon>Pseudomonadati</taxon>
        <taxon>Pseudomonadota</taxon>
        <taxon>Gammaproteobacteria</taxon>
        <taxon>Oceanospirillales</taxon>
        <taxon>Halomonadaceae</taxon>
        <taxon>Kushneria</taxon>
    </lineage>
</organism>
<dbReference type="RefSeq" id="WP_019951975.1">
    <property type="nucleotide sequence ID" value="NZ_JBHLVX010000009.1"/>
</dbReference>
<dbReference type="PANTHER" id="PTHR10000">
    <property type="entry name" value="PHOSPHOSERINE PHOSPHATASE"/>
    <property type="match status" value="1"/>
</dbReference>
<dbReference type="PANTHER" id="PTHR10000:SF8">
    <property type="entry name" value="HAD SUPERFAMILY HYDROLASE-LIKE, TYPE 3"/>
    <property type="match status" value="1"/>
</dbReference>
<keyword evidence="3" id="KW-0460">Magnesium</keyword>
<dbReference type="Gene3D" id="3.40.50.1000">
    <property type="entry name" value="HAD superfamily/HAD-like"/>
    <property type="match status" value="1"/>
</dbReference>
<dbReference type="InterPro" id="IPR006381">
    <property type="entry name" value="HAD-SF-IIB-MPGP"/>
</dbReference>
<comment type="caution">
    <text evidence="4">The sequence shown here is derived from an EMBL/GenBank/DDBJ whole genome shotgun (WGS) entry which is preliminary data.</text>
</comment>
<sequence length="282" mass="30690">MSDTRSPLLIFTDLDGSLLDHASYDHAPADGWLARLSRAQVPVIINSSKTAAEIAPLQLELALTGPFIAENGGSIHLPPHWRNDGDDGQRVDRHGWGLELTGASYQRIGEVLEQLRASEGLAFRGFNDMALEEVMSLTGLGEQGASLARRREATEPLVWEDSDEALKRFTTLLGEAGLALTRGGRFYHVMGEGSGKGQAIDWLVARYQQLYGVRPRTIGLGDGPNDLPMLQAVDEAVLIRGEHDIEIDVEGIGSLYTTKTKGPEGWSEGLDHWLAAWQGDAP</sequence>
<evidence type="ECO:0000256" key="2">
    <source>
        <dbReference type="ARBA" id="ARBA00022801"/>
    </source>
</evidence>
<dbReference type="Gene3D" id="3.30.980.20">
    <property type="entry name" value="Putative mannosyl-3-phosphoglycerate phosphatase, domain 2"/>
    <property type="match status" value="1"/>
</dbReference>
<gene>
    <name evidence="4" type="ORF">ACFFHW_02390</name>
</gene>
<dbReference type="Pfam" id="PF08282">
    <property type="entry name" value="Hydrolase_3"/>
    <property type="match status" value="1"/>
</dbReference>
<dbReference type="NCBIfam" id="TIGR01484">
    <property type="entry name" value="HAD-SF-IIB"/>
    <property type="match status" value="1"/>
</dbReference>
<protein>
    <submittedName>
        <fullName evidence="4">HAD-IIB family hydrolase</fullName>
    </submittedName>
</protein>
<keyword evidence="5" id="KW-1185">Reference proteome</keyword>
<dbReference type="GO" id="GO:0016787">
    <property type="term" value="F:hydrolase activity"/>
    <property type="evidence" value="ECO:0007669"/>
    <property type="project" value="UniProtKB-KW"/>
</dbReference>
<dbReference type="SFLD" id="SFLDS00003">
    <property type="entry name" value="Haloacid_Dehalogenase"/>
    <property type="match status" value="1"/>
</dbReference>
<accession>A0ABV6FZP1</accession>
<evidence type="ECO:0000256" key="3">
    <source>
        <dbReference type="ARBA" id="ARBA00022842"/>
    </source>
</evidence>
<name>A0ABV6FZP1_9GAMM</name>
<evidence type="ECO:0000313" key="4">
    <source>
        <dbReference type="EMBL" id="MFC0266854.1"/>
    </source>
</evidence>
<dbReference type="Proteomes" id="UP001589814">
    <property type="component" value="Unassembled WGS sequence"/>
</dbReference>
<dbReference type="NCBIfam" id="TIGR01486">
    <property type="entry name" value="HAD-SF-IIB-MPGP"/>
    <property type="match status" value="1"/>
</dbReference>
<dbReference type="InterPro" id="IPR006379">
    <property type="entry name" value="HAD-SF_hydro_IIB"/>
</dbReference>
<dbReference type="InterPro" id="IPR023214">
    <property type="entry name" value="HAD_sf"/>
</dbReference>
<dbReference type="SUPFAM" id="SSF56784">
    <property type="entry name" value="HAD-like"/>
    <property type="match status" value="1"/>
</dbReference>
<evidence type="ECO:0000313" key="5">
    <source>
        <dbReference type="Proteomes" id="UP001589814"/>
    </source>
</evidence>
<dbReference type="InterPro" id="IPR036412">
    <property type="entry name" value="HAD-like_sf"/>
</dbReference>
<keyword evidence="2 4" id="KW-0378">Hydrolase</keyword>
<dbReference type="SFLD" id="SFLDG01140">
    <property type="entry name" value="C2.B:_Phosphomannomutase_and_P"/>
    <property type="match status" value="1"/>
</dbReference>
<reference evidence="4 5" key="1">
    <citation type="submission" date="2024-09" db="EMBL/GenBank/DDBJ databases">
        <authorList>
            <person name="Sun Q."/>
            <person name="Mori K."/>
        </authorList>
    </citation>
    <scope>NUCLEOTIDE SEQUENCE [LARGE SCALE GENOMIC DNA]</scope>
    <source>
        <strain evidence="4 5">CCM 7415</strain>
    </source>
</reference>
<dbReference type="EMBL" id="JBHLVX010000009">
    <property type="protein sequence ID" value="MFC0266854.1"/>
    <property type="molecule type" value="Genomic_DNA"/>
</dbReference>
<keyword evidence="1" id="KW-0479">Metal-binding</keyword>
<proteinExistence type="predicted"/>
<dbReference type="CDD" id="cd07507">
    <property type="entry name" value="HAD_Pase"/>
    <property type="match status" value="1"/>
</dbReference>
<evidence type="ECO:0000256" key="1">
    <source>
        <dbReference type="ARBA" id="ARBA00022723"/>
    </source>
</evidence>
<dbReference type="SFLD" id="SFLDG01142">
    <property type="entry name" value="C2.B.2:_Mannosyl-3-phosphoglyc"/>
    <property type="match status" value="1"/>
</dbReference>